<dbReference type="EMBL" id="MZ028627">
    <property type="protein sequence ID" value="QWS68125.1"/>
    <property type="molecule type" value="Genomic_DNA"/>
</dbReference>
<protein>
    <submittedName>
        <fullName evidence="2">Scaffolding protein</fullName>
    </submittedName>
</protein>
<evidence type="ECO:0000313" key="2">
    <source>
        <dbReference type="EMBL" id="QWS68125.1"/>
    </source>
</evidence>
<feature type="region of interest" description="Disordered" evidence="1">
    <location>
        <begin position="195"/>
        <end position="245"/>
    </location>
</feature>
<dbReference type="GeneID" id="80020420"/>
<dbReference type="RefSeq" id="YP_010755748.1">
    <property type="nucleotide sequence ID" value="NC_073474.1"/>
</dbReference>
<accession>A0A8F2D9B0</accession>
<organism evidence="2 3">
    <name type="scientific">Gordonia phage VanLee</name>
    <dbReference type="NCBI Taxonomy" id="2845816"/>
    <lineage>
        <taxon>Viruses</taxon>
        <taxon>Duplodnaviria</taxon>
        <taxon>Heunggongvirae</taxon>
        <taxon>Uroviricota</taxon>
        <taxon>Caudoviricetes</taxon>
        <taxon>Kruegerviridae</taxon>
        <taxon>Vanleevirus</taxon>
        <taxon>Vanleevirus vanlee</taxon>
    </lineage>
</organism>
<feature type="region of interest" description="Disordered" evidence="1">
    <location>
        <begin position="1"/>
        <end position="57"/>
    </location>
</feature>
<keyword evidence="3" id="KW-1185">Reference proteome</keyword>
<sequence length="245" mass="26973">MADDDTRDDDYIDDDIDTGADDVTEDDDTDIDDDANPGGDDADDDGADDLGEDDVDTGKTFDAKYVRDLRRQNAKTRKDAKAQATKAAEEAAERARDEFARDLFGALGLGDDEEEVDADELVRLANEREAASTKRLRDYQVKDAINDAARTSGADVDLLVPFLRGKNMLDDLDPDDEDFAETVAELVETAVSRNPKLKADSPIARRSGGDMTAGTGEPKKKKPRTIDDIRKERRAHREKKYGASI</sequence>
<feature type="region of interest" description="Disordered" evidence="1">
    <location>
        <begin position="71"/>
        <end position="91"/>
    </location>
</feature>
<evidence type="ECO:0000256" key="1">
    <source>
        <dbReference type="SAM" id="MobiDB-lite"/>
    </source>
</evidence>
<reference evidence="2" key="1">
    <citation type="submission" date="2021-04" db="EMBL/GenBank/DDBJ databases">
        <authorList>
            <person name="Barnhill K.B."/>
            <person name="Biggs A.M."/>
            <person name="Bland J."/>
            <person name="Choudhary H.M."/>
            <person name="Crogan R.E."/>
            <person name="Finocchiaro A.B."/>
            <person name="Franco V."/>
            <person name="Fuller T.A."/>
            <person name="Hanwacker C.G."/>
            <person name="Howard Z.E."/>
            <person name="Iqbal M."/>
            <person name="Mathew A.M."/>
            <person name="Miller S."/>
            <person name="Padhye S."/>
            <person name="Rainey E."/>
            <person name="Rodriguez A."/>
            <person name="Stewart E."/>
            <person name="Otero L.A."/>
            <person name="Chase M.A."/>
            <person name="Pollenz R.S."/>
            <person name="Garlena R.A."/>
            <person name="Russell D.A."/>
            <person name="Jacobs-Sera D."/>
            <person name="Hatfull G.F."/>
        </authorList>
    </citation>
    <scope>NUCLEOTIDE SEQUENCE</scope>
</reference>
<name>A0A8F2D9B0_9CAUD</name>
<dbReference type="Proteomes" id="UP000683422">
    <property type="component" value="Segment"/>
</dbReference>
<gene>
    <name evidence="2" type="primary">7</name>
    <name evidence="2" type="ORF">SEA_VANLEE_7</name>
</gene>
<dbReference type="KEGG" id="vg:80020420"/>
<feature type="compositionally biased region" description="Acidic residues" evidence="1">
    <location>
        <begin position="1"/>
        <end position="55"/>
    </location>
</feature>
<proteinExistence type="predicted"/>
<evidence type="ECO:0000313" key="3">
    <source>
        <dbReference type="Proteomes" id="UP000683422"/>
    </source>
</evidence>